<accession>A0ABU7RGH5</accession>
<feature type="transmembrane region" description="Helical" evidence="6">
    <location>
        <begin position="367"/>
        <end position="384"/>
    </location>
</feature>
<comment type="subcellular location">
    <subcellularLocation>
        <location evidence="1">Membrane</location>
        <topology evidence="1">Multi-pass membrane protein</topology>
    </subcellularLocation>
</comment>
<dbReference type="InterPro" id="IPR036249">
    <property type="entry name" value="Thioredoxin-like_sf"/>
</dbReference>
<keyword evidence="10" id="KW-1185">Reference proteome</keyword>
<evidence type="ECO:0000256" key="6">
    <source>
        <dbReference type="SAM" id="Phobius"/>
    </source>
</evidence>
<comment type="caution">
    <text evidence="9">The sequence shown here is derived from an EMBL/GenBank/DDBJ whole genome shotgun (WGS) entry which is preliminary data.</text>
</comment>
<feature type="signal peptide" evidence="7">
    <location>
        <begin position="1"/>
        <end position="19"/>
    </location>
</feature>
<dbReference type="SUPFAM" id="SSF52833">
    <property type="entry name" value="Thioredoxin-like"/>
    <property type="match status" value="1"/>
</dbReference>
<dbReference type="Pfam" id="PF13899">
    <property type="entry name" value="Thioredoxin_7"/>
    <property type="match status" value="1"/>
</dbReference>
<feature type="transmembrane region" description="Helical" evidence="6">
    <location>
        <begin position="221"/>
        <end position="243"/>
    </location>
</feature>
<feature type="transmembrane region" description="Helical" evidence="6">
    <location>
        <begin position="299"/>
        <end position="320"/>
    </location>
</feature>
<sequence length="683" mass="75660">MKQLLIILMSLWVGWGVSAQDSTHVRFSYAHKRVNNQVVEFTITAHVLQSDTRLYPLQQKPEDAVYSQVVFDSSVFSFLNGAIVEKGTIETEYDAILSVDVRCVKDSVQWVQQLNIPASETAVVKGQINYMYKSGDTFSSAEAVFREIIEPNAGDGPTIGVAPADTEGANPRDNSLWWIFLASFGGGLIALITPCVYSMIPVTVSFFTKRSNTKAKGIQNAIAYSLSIIIIFTLLGFVITLIFGPDALNKLATHWLANLIFFLIFLVFGISFLGAFDIELPAKWSTAADSNANTKSFKGIFFMALTLVIVSFSCTGPIIGNLLVLASQGSRLGPLVGMFGFSLALALPFAFFAFFPSKLNALGKAGGWLNSVKVTLGFLELALALKFLSNADLTQGWRILDREIFLVLWIAIFLLLSLYLLGKLKFKHDDELPKNDFGLPYLSITRLFFAIVSLSFTIYLVPGLWGAPLHGVSAFLPPMGTQDFNADDIPSGHSLNSVPYVSGAADAESGVLPRPKKFAEVMKNNEPAVVVNNGLVTYFDYEEALEVARKVKKPLMLDFTGVNCVNCRKMEGQVWSHPEVMRRLKEHFVIASLYMDVHGKGVVLPVEEQYYSKHLGKHVETLGEKNTDLQISRFGSNAQPIYFFLDQNESPLAPQGYGYDASVEKFINHLDKVVEEYRNRQEE</sequence>
<evidence type="ECO:0000256" key="5">
    <source>
        <dbReference type="ARBA" id="ARBA00023136"/>
    </source>
</evidence>
<dbReference type="Gene3D" id="3.40.30.10">
    <property type="entry name" value="Glutaredoxin"/>
    <property type="match status" value="1"/>
</dbReference>
<keyword evidence="3" id="KW-0201">Cytochrome c-type biogenesis</keyword>
<dbReference type="Proteomes" id="UP001357452">
    <property type="component" value="Unassembled WGS sequence"/>
</dbReference>
<evidence type="ECO:0000256" key="7">
    <source>
        <dbReference type="SAM" id="SignalP"/>
    </source>
</evidence>
<keyword evidence="5 6" id="KW-0472">Membrane</keyword>
<keyword evidence="4 6" id="KW-1133">Transmembrane helix</keyword>
<dbReference type="InterPro" id="IPR003834">
    <property type="entry name" value="Cyt_c_assmbl_TM_dom"/>
</dbReference>
<reference evidence="9 10" key="1">
    <citation type="submission" date="2024-01" db="EMBL/GenBank/DDBJ databases">
        <title>Niabella digestum sp. nov., isolated from waste digestion system.</title>
        <authorList>
            <person name="Zhang L."/>
        </authorList>
    </citation>
    <scope>NUCLEOTIDE SEQUENCE [LARGE SCALE GENOMIC DNA]</scope>
    <source>
        <strain evidence="9 10">A18</strain>
    </source>
</reference>
<dbReference type="EMBL" id="JAZGLY010000003">
    <property type="protein sequence ID" value="MEE6187083.1"/>
    <property type="molecule type" value="Genomic_DNA"/>
</dbReference>
<evidence type="ECO:0000313" key="9">
    <source>
        <dbReference type="EMBL" id="MEE6187083.1"/>
    </source>
</evidence>
<name>A0ABU7RGH5_9BACT</name>
<evidence type="ECO:0000256" key="2">
    <source>
        <dbReference type="ARBA" id="ARBA00022692"/>
    </source>
</evidence>
<evidence type="ECO:0000256" key="1">
    <source>
        <dbReference type="ARBA" id="ARBA00004141"/>
    </source>
</evidence>
<dbReference type="PANTHER" id="PTHR32234">
    <property type="entry name" value="THIOL:DISULFIDE INTERCHANGE PROTEIN DSBD"/>
    <property type="match status" value="1"/>
</dbReference>
<dbReference type="RefSeq" id="WP_330974492.1">
    <property type="nucleotide sequence ID" value="NZ_JAZGLY010000003.1"/>
</dbReference>
<feature type="transmembrane region" description="Helical" evidence="6">
    <location>
        <begin position="332"/>
        <end position="355"/>
    </location>
</feature>
<proteinExistence type="predicted"/>
<organism evidence="9 10">
    <name type="scientific">Niabella digestorum</name>
    <dbReference type="NCBI Taxonomy" id="3117701"/>
    <lineage>
        <taxon>Bacteria</taxon>
        <taxon>Pseudomonadati</taxon>
        <taxon>Bacteroidota</taxon>
        <taxon>Chitinophagia</taxon>
        <taxon>Chitinophagales</taxon>
        <taxon>Chitinophagaceae</taxon>
        <taxon>Niabella</taxon>
    </lineage>
</organism>
<feature type="transmembrane region" description="Helical" evidence="6">
    <location>
        <begin position="443"/>
        <end position="465"/>
    </location>
</feature>
<feature type="transmembrane region" description="Helical" evidence="6">
    <location>
        <begin position="176"/>
        <end position="200"/>
    </location>
</feature>
<evidence type="ECO:0000259" key="8">
    <source>
        <dbReference type="Pfam" id="PF02683"/>
    </source>
</evidence>
<evidence type="ECO:0000256" key="4">
    <source>
        <dbReference type="ARBA" id="ARBA00022989"/>
    </source>
</evidence>
<feature type="transmembrane region" description="Helical" evidence="6">
    <location>
        <begin position="255"/>
        <end position="278"/>
    </location>
</feature>
<evidence type="ECO:0000313" key="10">
    <source>
        <dbReference type="Proteomes" id="UP001357452"/>
    </source>
</evidence>
<gene>
    <name evidence="9" type="ORF">V2H41_07345</name>
</gene>
<feature type="transmembrane region" description="Helical" evidence="6">
    <location>
        <begin position="404"/>
        <end position="422"/>
    </location>
</feature>
<feature type="domain" description="Cytochrome C biogenesis protein transmembrane" evidence="8">
    <location>
        <begin position="176"/>
        <end position="389"/>
    </location>
</feature>
<keyword evidence="7" id="KW-0732">Signal</keyword>
<protein>
    <submittedName>
        <fullName evidence="9">Cytochrome c biogenesis protein CcdA</fullName>
    </submittedName>
</protein>
<feature type="chain" id="PRO_5045805607" evidence="7">
    <location>
        <begin position="20"/>
        <end position="683"/>
    </location>
</feature>
<keyword evidence="2 6" id="KW-0812">Transmembrane</keyword>
<evidence type="ECO:0000256" key="3">
    <source>
        <dbReference type="ARBA" id="ARBA00022748"/>
    </source>
</evidence>
<dbReference type="Pfam" id="PF02683">
    <property type="entry name" value="DsbD_TM"/>
    <property type="match status" value="1"/>
</dbReference>
<dbReference type="PANTHER" id="PTHR32234:SF0">
    <property type="entry name" value="THIOL:DISULFIDE INTERCHANGE PROTEIN DSBD"/>
    <property type="match status" value="1"/>
</dbReference>